<dbReference type="Proteomes" id="UP000318050">
    <property type="component" value="Unassembled WGS sequence"/>
</dbReference>
<feature type="transmembrane region" description="Helical" evidence="1">
    <location>
        <begin position="68"/>
        <end position="85"/>
    </location>
</feature>
<protein>
    <submittedName>
        <fullName evidence="2">Uncharacterized protein</fullName>
    </submittedName>
</protein>
<organism evidence="2 3">
    <name type="scientific">Nitrospirillum amazonense</name>
    <dbReference type="NCBI Taxonomy" id="28077"/>
    <lineage>
        <taxon>Bacteria</taxon>
        <taxon>Pseudomonadati</taxon>
        <taxon>Pseudomonadota</taxon>
        <taxon>Alphaproteobacteria</taxon>
        <taxon>Rhodospirillales</taxon>
        <taxon>Azospirillaceae</taxon>
        <taxon>Nitrospirillum</taxon>
    </lineage>
</organism>
<name>A0A560HLB3_9PROT</name>
<gene>
    <name evidence="2" type="ORF">FBZ92_13535</name>
</gene>
<keyword evidence="1" id="KW-0812">Transmembrane</keyword>
<evidence type="ECO:0000313" key="2">
    <source>
        <dbReference type="EMBL" id="TWB47313.1"/>
    </source>
</evidence>
<dbReference type="EMBL" id="VITT01000035">
    <property type="protein sequence ID" value="TWB47313.1"/>
    <property type="molecule type" value="Genomic_DNA"/>
</dbReference>
<comment type="caution">
    <text evidence="2">The sequence shown here is derived from an EMBL/GenBank/DDBJ whole genome shotgun (WGS) entry which is preliminary data.</text>
</comment>
<sequence length="205" mass="24277">MASPATSACSWCGARRRVNYAMTNLPHRDEDPILTLYAHYFIAADLMRDNYRKIEKEGRKRRIGQNKAVFQGIYFCTWLGFLAVVCEGFHKIRVHALIREHRSDEFLELLPKSGEIGSLIKRHVNALRDVRNNVFHLRSDTKAIENFFSRTESRLEWADDLHQAFSDFFSRYRILCEVDYIFNERTEESQIFKHNRQKTTLRNNN</sequence>
<keyword evidence="1" id="KW-1133">Transmembrane helix</keyword>
<evidence type="ECO:0000313" key="3">
    <source>
        <dbReference type="Proteomes" id="UP000318050"/>
    </source>
</evidence>
<dbReference type="AlphaFoldDB" id="A0A560HLB3"/>
<reference evidence="2 3" key="1">
    <citation type="submission" date="2019-06" db="EMBL/GenBank/DDBJ databases">
        <title>Genomic Encyclopedia of Type Strains, Phase IV (KMG-V): Genome sequencing to study the core and pangenomes of soil and plant-associated prokaryotes.</title>
        <authorList>
            <person name="Whitman W."/>
        </authorList>
    </citation>
    <scope>NUCLEOTIDE SEQUENCE [LARGE SCALE GENOMIC DNA]</scope>
    <source>
        <strain evidence="2 3">BR 11140</strain>
    </source>
</reference>
<accession>A0A560HLB3</accession>
<evidence type="ECO:0000256" key="1">
    <source>
        <dbReference type="SAM" id="Phobius"/>
    </source>
</evidence>
<keyword evidence="1" id="KW-0472">Membrane</keyword>
<proteinExistence type="predicted"/>